<feature type="compositionally biased region" description="Low complexity" evidence="1">
    <location>
        <begin position="212"/>
        <end position="228"/>
    </location>
</feature>
<dbReference type="EMBL" id="BDIP01002294">
    <property type="protein sequence ID" value="GIQ86065.1"/>
    <property type="molecule type" value="Genomic_DNA"/>
</dbReference>
<evidence type="ECO:0000256" key="1">
    <source>
        <dbReference type="SAM" id="MobiDB-lite"/>
    </source>
</evidence>
<dbReference type="Proteomes" id="UP000265618">
    <property type="component" value="Unassembled WGS sequence"/>
</dbReference>
<keyword evidence="3" id="KW-1185">Reference proteome</keyword>
<organism evidence="2 3">
    <name type="scientific">Kipferlia bialata</name>
    <dbReference type="NCBI Taxonomy" id="797122"/>
    <lineage>
        <taxon>Eukaryota</taxon>
        <taxon>Metamonada</taxon>
        <taxon>Carpediemonas-like organisms</taxon>
        <taxon>Kipferlia</taxon>
    </lineage>
</organism>
<feature type="compositionally biased region" description="Basic and acidic residues" evidence="1">
    <location>
        <begin position="134"/>
        <end position="167"/>
    </location>
</feature>
<feature type="compositionally biased region" description="Basic and acidic residues" evidence="1">
    <location>
        <begin position="191"/>
        <end position="207"/>
    </location>
</feature>
<name>A0A9K3D1X2_9EUKA</name>
<dbReference type="AlphaFoldDB" id="A0A9K3D1X2"/>
<gene>
    <name evidence="2" type="ORF">KIPB_007845</name>
</gene>
<protein>
    <submittedName>
        <fullName evidence="2">Uncharacterized protein</fullName>
    </submittedName>
</protein>
<evidence type="ECO:0000313" key="3">
    <source>
        <dbReference type="Proteomes" id="UP000265618"/>
    </source>
</evidence>
<accession>A0A9K3D1X2</accession>
<reference evidence="2 3" key="1">
    <citation type="journal article" date="2018" name="PLoS ONE">
        <title>The draft genome of Kipferlia bialata reveals reductive genome evolution in fornicate parasites.</title>
        <authorList>
            <person name="Tanifuji G."/>
            <person name="Takabayashi S."/>
            <person name="Kume K."/>
            <person name="Takagi M."/>
            <person name="Nakayama T."/>
            <person name="Kamikawa R."/>
            <person name="Inagaki Y."/>
            <person name="Hashimoto T."/>
        </authorList>
    </citation>
    <scope>NUCLEOTIDE SEQUENCE [LARGE SCALE GENOMIC DNA]</scope>
    <source>
        <strain evidence="2">NY0173</strain>
    </source>
</reference>
<proteinExistence type="predicted"/>
<sequence length="240" mass="27820">MSIAATLLCPHAEWMGNSQSQDFDNIYATNKITTPHRTSTSHRAVARRRRDSIKREEIRREEIRRHALEQAPPSPQVCDWSEARRRYSVFLPPDHNARMVMAERYSEERKRRYSLVDTDVQAMIQQRMRAGKHSPAEKHRAEGRELSISHHDMQQYLRERERERDLRAAQSGQAGVELRTHLTQYRMEAVVPEREREKERERERRGDGTGAGVSSDGLSDGFSDLLSVESSGPKTLEDVD</sequence>
<evidence type="ECO:0000313" key="2">
    <source>
        <dbReference type="EMBL" id="GIQ86065.1"/>
    </source>
</evidence>
<comment type="caution">
    <text evidence="2">The sequence shown here is derived from an EMBL/GenBank/DDBJ whole genome shotgun (WGS) entry which is preliminary data.</text>
</comment>
<feature type="region of interest" description="Disordered" evidence="1">
    <location>
        <begin position="128"/>
        <end position="240"/>
    </location>
</feature>